<evidence type="ECO:0000313" key="2">
    <source>
        <dbReference type="Proteomes" id="UP001168972"/>
    </source>
</evidence>
<comment type="caution">
    <text evidence="1">The sequence shown here is derived from an EMBL/GenBank/DDBJ whole genome shotgun (WGS) entry which is preliminary data.</text>
</comment>
<gene>
    <name evidence="1" type="ORF">PV327_003435</name>
</gene>
<dbReference type="EMBL" id="JAQQBR010000002">
    <property type="protein sequence ID" value="KAK0181124.1"/>
    <property type="molecule type" value="Genomic_DNA"/>
</dbReference>
<reference evidence="1" key="1">
    <citation type="journal article" date="2023" name="bioRxiv">
        <title>Scaffold-level genome assemblies of two parasitoid biocontrol wasps reveal the parthenogenesis mechanism and an associated novel virus.</title>
        <authorList>
            <person name="Inwood S."/>
            <person name="Skelly J."/>
            <person name="Guhlin J."/>
            <person name="Harrop T."/>
            <person name="Goldson S."/>
            <person name="Dearden P."/>
        </authorList>
    </citation>
    <scope>NUCLEOTIDE SEQUENCE</scope>
    <source>
        <strain evidence="1">Lincoln</strain>
        <tissue evidence="1">Whole body</tissue>
    </source>
</reference>
<keyword evidence="2" id="KW-1185">Reference proteome</keyword>
<evidence type="ECO:0000313" key="1">
    <source>
        <dbReference type="EMBL" id="KAK0181124.1"/>
    </source>
</evidence>
<proteinExistence type="predicted"/>
<name>A0AA39G406_MICHY</name>
<sequence length="571" mass="65589">MVSLIPIFNVEFFNSAYENIFLIANRTWACDKDDPYRKLNEHLWVQNFKCGEKLHGKYINSNSSNVHEINSKSWIENNQYDDNNQKDIKNKNFYKQNNYFSSTPYNTSNVQSNKAISEPWMLDEVEEYFTQLTSNIPSTKESHCPILNDESSGLISSPSSDNDYNKYCPLPYKIDNAAELQLQMRISHENIRHIWDTNEVIQPLLSSSSLSSLSSSSSLLSLSSSSSSSLNSLSSSSSLKNNKRECYINNSRRKLKLNDKQKVLHCNHEDICHPKRSQIIIAKGRHHTRVTKGQKKSTAVPLLSAEVPEFFPKRPELIHDINNDNSLKNLPFVVSEKISEEKFFRFNRAAPLPNVNAIFQKLNTPLLPTPIMTTPLMRPSYHHWIPQLSPPIQIQFPGCPLTSQSSTSLQSIAPMNNRPIQITEKLIIQAGQINNSLAAPISVYQRPPELYQDHKQRNKTQGVDFNNLILLTKSAMKARRNQSKNPQHSSSFILESRQPNLKSENDVLRWLNKGYPKRAKEFSTINSLVSDLHDYENKFMNNITDKSQNFDLPQATIIQNENYFNHNEYSH</sequence>
<organism evidence="1 2">
    <name type="scientific">Microctonus hyperodae</name>
    <name type="common">Parasitoid wasp</name>
    <dbReference type="NCBI Taxonomy" id="165561"/>
    <lineage>
        <taxon>Eukaryota</taxon>
        <taxon>Metazoa</taxon>
        <taxon>Ecdysozoa</taxon>
        <taxon>Arthropoda</taxon>
        <taxon>Hexapoda</taxon>
        <taxon>Insecta</taxon>
        <taxon>Pterygota</taxon>
        <taxon>Neoptera</taxon>
        <taxon>Endopterygota</taxon>
        <taxon>Hymenoptera</taxon>
        <taxon>Apocrita</taxon>
        <taxon>Ichneumonoidea</taxon>
        <taxon>Braconidae</taxon>
        <taxon>Euphorinae</taxon>
        <taxon>Microctonus</taxon>
    </lineage>
</organism>
<dbReference type="AlphaFoldDB" id="A0AA39G406"/>
<protein>
    <submittedName>
        <fullName evidence="1">Uncharacterized protein</fullName>
    </submittedName>
</protein>
<accession>A0AA39G406</accession>
<dbReference type="Proteomes" id="UP001168972">
    <property type="component" value="Unassembled WGS sequence"/>
</dbReference>
<reference evidence="1" key="2">
    <citation type="submission" date="2023-03" db="EMBL/GenBank/DDBJ databases">
        <authorList>
            <person name="Inwood S.N."/>
            <person name="Skelly J.G."/>
            <person name="Guhlin J."/>
            <person name="Harrop T.W.R."/>
            <person name="Goldson S.G."/>
            <person name="Dearden P.K."/>
        </authorList>
    </citation>
    <scope>NUCLEOTIDE SEQUENCE</scope>
    <source>
        <strain evidence="1">Lincoln</strain>
        <tissue evidence="1">Whole body</tissue>
    </source>
</reference>